<dbReference type="Proteomes" id="UP000003781">
    <property type="component" value="Unassembled WGS sequence"/>
</dbReference>
<dbReference type="AlphaFoldDB" id="A3IJ30"/>
<accession>A3IJ30</accession>
<evidence type="ECO:0000313" key="2">
    <source>
        <dbReference type="Proteomes" id="UP000003781"/>
    </source>
</evidence>
<gene>
    <name evidence="1" type="ORF">CY0110_18492</name>
</gene>
<protein>
    <submittedName>
        <fullName evidence="1">Uncharacterized protein</fullName>
    </submittedName>
</protein>
<proteinExistence type="predicted"/>
<organism evidence="1 2">
    <name type="scientific">Crocosphaera chwakensis CCY0110</name>
    <dbReference type="NCBI Taxonomy" id="391612"/>
    <lineage>
        <taxon>Bacteria</taxon>
        <taxon>Bacillati</taxon>
        <taxon>Cyanobacteriota</taxon>
        <taxon>Cyanophyceae</taxon>
        <taxon>Oscillatoriophycideae</taxon>
        <taxon>Chroococcales</taxon>
        <taxon>Aphanothecaceae</taxon>
        <taxon>Crocosphaera</taxon>
        <taxon>Crocosphaera chwakensis</taxon>
    </lineage>
</organism>
<reference evidence="1 2" key="1">
    <citation type="submission" date="2007-03" db="EMBL/GenBank/DDBJ databases">
        <authorList>
            <person name="Stal L."/>
            <person name="Ferriera S."/>
            <person name="Johnson J."/>
            <person name="Kravitz S."/>
            <person name="Beeson K."/>
            <person name="Sutton G."/>
            <person name="Rogers Y.-H."/>
            <person name="Friedman R."/>
            <person name="Frazier M."/>
            <person name="Venter J.C."/>
        </authorList>
    </citation>
    <scope>NUCLEOTIDE SEQUENCE [LARGE SCALE GENOMIC DNA]</scope>
    <source>
        <strain evidence="1 2">CCY0110</strain>
    </source>
</reference>
<name>A3IJ30_9CHRO</name>
<evidence type="ECO:0000313" key="1">
    <source>
        <dbReference type="EMBL" id="EAZ93812.1"/>
    </source>
</evidence>
<comment type="caution">
    <text evidence="1">The sequence shown here is derived from an EMBL/GenBank/DDBJ whole genome shotgun (WGS) entry which is preliminary data.</text>
</comment>
<sequence length="21" mass="2756">MHLWHEMLYKRLNQRNGIFRL</sequence>
<keyword evidence="2" id="KW-1185">Reference proteome</keyword>
<dbReference type="EMBL" id="AAXW01000002">
    <property type="protein sequence ID" value="EAZ93812.1"/>
    <property type="molecule type" value="Genomic_DNA"/>
</dbReference>